<organism evidence="2 3">
    <name type="scientific">Thermoflexibacter ruber</name>
    <dbReference type="NCBI Taxonomy" id="1003"/>
    <lineage>
        <taxon>Bacteria</taxon>
        <taxon>Pseudomonadati</taxon>
        <taxon>Bacteroidota</taxon>
        <taxon>Cytophagia</taxon>
        <taxon>Cytophagales</taxon>
        <taxon>Thermoflexibacteraceae</taxon>
        <taxon>Thermoflexibacter</taxon>
    </lineage>
</organism>
<gene>
    <name evidence="2" type="ORF">SAMN04488541_101150</name>
</gene>
<dbReference type="OrthoDB" id="977349at2"/>
<dbReference type="Gene3D" id="1.20.120.520">
    <property type="entry name" value="nmb1532 protein domain like"/>
    <property type="match status" value="1"/>
</dbReference>
<protein>
    <submittedName>
        <fullName evidence="2">Regulator of cell morphogenesis and NO signaling</fullName>
    </submittedName>
</protein>
<dbReference type="PANTHER" id="PTHR36438:SF1">
    <property type="entry name" value="IRON-SULFUR CLUSTER REPAIR PROTEIN YTFE"/>
    <property type="match status" value="1"/>
</dbReference>
<dbReference type="GO" id="GO:0005737">
    <property type="term" value="C:cytoplasm"/>
    <property type="evidence" value="ECO:0007669"/>
    <property type="project" value="UniProtKB-SubCell"/>
</dbReference>
<dbReference type="EMBL" id="FONY01000011">
    <property type="protein sequence ID" value="SFE96533.1"/>
    <property type="molecule type" value="Genomic_DNA"/>
</dbReference>
<dbReference type="Proteomes" id="UP000199513">
    <property type="component" value="Unassembled WGS sequence"/>
</dbReference>
<comment type="subcellular location">
    <subcellularLocation>
        <location evidence="1">Cytoplasm</location>
    </subcellularLocation>
</comment>
<evidence type="ECO:0000256" key="1">
    <source>
        <dbReference type="ARBA" id="ARBA00004496"/>
    </source>
</evidence>
<dbReference type="PANTHER" id="PTHR36438">
    <property type="entry name" value="IRON-SULFUR CLUSTER REPAIR PROTEIN YTFE"/>
    <property type="match status" value="1"/>
</dbReference>
<keyword evidence="3" id="KW-1185">Reference proteome</keyword>
<evidence type="ECO:0000313" key="3">
    <source>
        <dbReference type="Proteomes" id="UP000199513"/>
    </source>
</evidence>
<reference evidence="2 3" key="1">
    <citation type="submission" date="2016-10" db="EMBL/GenBank/DDBJ databases">
        <authorList>
            <person name="de Groot N.N."/>
        </authorList>
    </citation>
    <scope>NUCLEOTIDE SEQUENCE [LARGE SCALE GENOMIC DNA]</scope>
    <source>
        <strain>GEY</strain>
        <strain evidence="3">DSM 9560</strain>
    </source>
</reference>
<name>A0A1I2EUY0_9BACT</name>
<dbReference type="InterPro" id="IPR019903">
    <property type="entry name" value="RIC_family"/>
</dbReference>
<accession>A0A1I2EUY0</accession>
<proteinExistence type="predicted"/>
<dbReference type="AlphaFoldDB" id="A0A1I2EUY0"/>
<dbReference type="STRING" id="1003.SAMN04488541_101150"/>
<evidence type="ECO:0000313" key="2">
    <source>
        <dbReference type="EMBL" id="SFE96533.1"/>
    </source>
</evidence>
<dbReference type="RefSeq" id="WP_091542813.1">
    <property type="nucleotide sequence ID" value="NZ_FONY01000011.1"/>
</dbReference>
<sequence length="251" mass="29974">MWSKSLAEIVAENYSFGAVLHQFGIDFFKYPYKTLEAMCIARHISPTVVLKELELKTSQSQQSKDFERLSKYPVDMVIDYLRQAHRVFMRRRLPYMLDLVVHTNLPTTDTYYDEIVNDLKIAFPIFAEDFVHHILEEEAEIFNYIMRLDDVVYHQMPLSKIYFDMEKYSIRKFATTHTTDDDDMEGIREMTNNYEIKENTPFMLKVLYTELRQFEHELSEHALIENQILIPKALKLEAKVKKIFQERAKYN</sequence>